<dbReference type="RefSeq" id="WP_144793038.1">
    <property type="nucleotide sequence ID" value="NZ_BAAAPG010000001.1"/>
</dbReference>
<accession>A0A7W9FCC7</accession>
<comment type="subcellular location">
    <subcellularLocation>
        <location evidence="1">Cell membrane</location>
        <topology evidence="1">Multi-pass membrane protein</topology>
    </subcellularLocation>
</comment>
<feature type="transmembrane region" description="Helical" evidence="7">
    <location>
        <begin position="214"/>
        <end position="234"/>
    </location>
</feature>
<dbReference type="CDD" id="cd06581">
    <property type="entry name" value="TM_PBP1_LivM_like"/>
    <property type="match status" value="1"/>
</dbReference>
<dbReference type="PANTHER" id="PTHR30482:SF17">
    <property type="entry name" value="ABC TRANSPORTER ATP-BINDING PROTEIN"/>
    <property type="match status" value="1"/>
</dbReference>
<keyword evidence="5 7" id="KW-0472">Membrane</keyword>
<feature type="transmembrane region" description="Helical" evidence="7">
    <location>
        <begin position="292"/>
        <end position="311"/>
    </location>
</feature>
<dbReference type="InterPro" id="IPR001851">
    <property type="entry name" value="ABC_transp_permease"/>
</dbReference>
<evidence type="ECO:0000256" key="2">
    <source>
        <dbReference type="ARBA" id="ARBA00022475"/>
    </source>
</evidence>
<dbReference type="EMBL" id="JACHMU010000001">
    <property type="protein sequence ID" value="MBB5742348.1"/>
    <property type="molecule type" value="Genomic_DNA"/>
</dbReference>
<dbReference type="AlphaFoldDB" id="A0A7W9FCC7"/>
<dbReference type="Pfam" id="PF02653">
    <property type="entry name" value="BPD_transp_2"/>
    <property type="match status" value="1"/>
</dbReference>
<proteinExistence type="predicted"/>
<feature type="region of interest" description="Disordered" evidence="6">
    <location>
        <begin position="322"/>
        <end position="345"/>
    </location>
</feature>
<sequence>MKKLTDRYPTMYSSGVLLLLAFGVVMVVIPLVFTGSSLFTWTTAAAWALFAVGTNVMFGWTGLLSFGQAAFFGMGAYTMALLHEYVPDMDGIVMLGIAALVSAAVAVVFALGALRTSGAQLAILTLVLAEVLWLLTYRVPALKGEDGFSGLFAIKIFGSAITSDAQLWYYTIAIVAICTVIIWLISGSTLGRAMRSVRDDPWRSAALGIRVRKVQVTAFGVAAAFSAVAGALVAQGQGVVSPSMLTFAVSGQVLVACLLGGMSRFGGPILGAVVLVWAETLLSRYVEDSNLFVGILLLIIVLLLPQGLVSLPAKLWPEKRTPFAARPSSRSRDGGTKVASAEVEK</sequence>
<evidence type="ECO:0000313" key="9">
    <source>
        <dbReference type="Proteomes" id="UP000517712"/>
    </source>
</evidence>
<evidence type="ECO:0000256" key="4">
    <source>
        <dbReference type="ARBA" id="ARBA00022989"/>
    </source>
</evidence>
<dbReference type="InterPro" id="IPR043428">
    <property type="entry name" value="LivM-like"/>
</dbReference>
<evidence type="ECO:0000313" key="8">
    <source>
        <dbReference type="EMBL" id="MBB5742348.1"/>
    </source>
</evidence>
<feature type="transmembrane region" description="Helical" evidence="7">
    <location>
        <begin position="92"/>
        <end position="114"/>
    </location>
</feature>
<dbReference type="GO" id="GO:0015658">
    <property type="term" value="F:branched-chain amino acid transmembrane transporter activity"/>
    <property type="evidence" value="ECO:0007669"/>
    <property type="project" value="InterPro"/>
</dbReference>
<feature type="transmembrane region" description="Helical" evidence="7">
    <location>
        <begin position="39"/>
        <end position="58"/>
    </location>
</feature>
<dbReference type="GO" id="GO:0005886">
    <property type="term" value="C:plasma membrane"/>
    <property type="evidence" value="ECO:0007669"/>
    <property type="project" value="UniProtKB-SubCell"/>
</dbReference>
<feature type="transmembrane region" description="Helical" evidence="7">
    <location>
        <begin position="12"/>
        <end position="33"/>
    </location>
</feature>
<protein>
    <submittedName>
        <fullName evidence="8">Branched-chain amino acid transport system permease protein</fullName>
    </submittedName>
</protein>
<feature type="transmembrane region" description="Helical" evidence="7">
    <location>
        <begin position="167"/>
        <end position="193"/>
    </location>
</feature>
<gene>
    <name evidence="8" type="ORF">HD600_000845</name>
</gene>
<comment type="caution">
    <text evidence="8">The sequence shown here is derived from an EMBL/GenBank/DDBJ whole genome shotgun (WGS) entry which is preliminary data.</text>
</comment>
<feature type="transmembrane region" description="Helical" evidence="7">
    <location>
        <begin position="65"/>
        <end position="86"/>
    </location>
</feature>
<evidence type="ECO:0000256" key="6">
    <source>
        <dbReference type="SAM" id="MobiDB-lite"/>
    </source>
</evidence>
<feature type="transmembrane region" description="Helical" evidence="7">
    <location>
        <begin position="121"/>
        <end position="139"/>
    </location>
</feature>
<keyword evidence="3 7" id="KW-0812">Transmembrane</keyword>
<name>A0A7W9FCC7_9MICO</name>
<evidence type="ECO:0000256" key="5">
    <source>
        <dbReference type="ARBA" id="ARBA00023136"/>
    </source>
</evidence>
<keyword evidence="2" id="KW-1003">Cell membrane</keyword>
<keyword evidence="9" id="KW-1185">Reference proteome</keyword>
<organism evidence="8 9">
    <name type="scientific">Microbacterium ginsengiterrae</name>
    <dbReference type="NCBI Taxonomy" id="546115"/>
    <lineage>
        <taxon>Bacteria</taxon>
        <taxon>Bacillati</taxon>
        <taxon>Actinomycetota</taxon>
        <taxon>Actinomycetes</taxon>
        <taxon>Micrococcales</taxon>
        <taxon>Microbacteriaceae</taxon>
        <taxon>Microbacterium</taxon>
    </lineage>
</organism>
<dbReference type="Proteomes" id="UP000517712">
    <property type="component" value="Unassembled WGS sequence"/>
</dbReference>
<evidence type="ECO:0000256" key="1">
    <source>
        <dbReference type="ARBA" id="ARBA00004651"/>
    </source>
</evidence>
<evidence type="ECO:0000256" key="3">
    <source>
        <dbReference type="ARBA" id="ARBA00022692"/>
    </source>
</evidence>
<dbReference type="PANTHER" id="PTHR30482">
    <property type="entry name" value="HIGH-AFFINITY BRANCHED-CHAIN AMINO ACID TRANSPORT SYSTEM PERMEASE"/>
    <property type="match status" value="1"/>
</dbReference>
<keyword evidence="4 7" id="KW-1133">Transmembrane helix</keyword>
<reference evidence="8 9" key="1">
    <citation type="submission" date="2020-08" db="EMBL/GenBank/DDBJ databases">
        <title>Sequencing the genomes of 1000 actinobacteria strains.</title>
        <authorList>
            <person name="Klenk H.-P."/>
        </authorList>
    </citation>
    <scope>NUCLEOTIDE SEQUENCE [LARGE SCALE GENOMIC DNA]</scope>
    <source>
        <strain evidence="8 9">DSM 24823</strain>
    </source>
</reference>
<evidence type="ECO:0000256" key="7">
    <source>
        <dbReference type="SAM" id="Phobius"/>
    </source>
</evidence>